<gene>
    <name evidence="10" type="ORF">COX15_00075</name>
</gene>
<keyword evidence="6" id="KW-0961">Cell wall biogenesis/degradation</keyword>
<feature type="domain" description="Peptidase S11 D-alanyl-D-alanine carboxypeptidase A N-terminal" evidence="9">
    <location>
        <begin position="21"/>
        <end position="183"/>
    </location>
</feature>
<keyword evidence="3" id="KW-0378">Hydrolase</keyword>
<name>A0A2H0AMK3_9BACT</name>
<dbReference type="Gene3D" id="3.40.710.10">
    <property type="entry name" value="DD-peptidase/beta-lactamase superfamily"/>
    <property type="match status" value="1"/>
</dbReference>
<dbReference type="Proteomes" id="UP000230007">
    <property type="component" value="Unassembled WGS sequence"/>
</dbReference>
<organism evidence="10 11">
    <name type="scientific">Candidatus Colwellbacteria bacterium CG23_combo_of_CG06-09_8_20_14_all_42_19</name>
    <dbReference type="NCBI Taxonomy" id="1974541"/>
    <lineage>
        <taxon>Bacteria</taxon>
        <taxon>Candidatus Colwelliibacteriota</taxon>
    </lineage>
</organism>
<evidence type="ECO:0000256" key="6">
    <source>
        <dbReference type="ARBA" id="ARBA00023316"/>
    </source>
</evidence>
<dbReference type="GO" id="GO:0009252">
    <property type="term" value="P:peptidoglycan biosynthetic process"/>
    <property type="evidence" value="ECO:0007669"/>
    <property type="project" value="UniProtKB-KW"/>
</dbReference>
<evidence type="ECO:0000313" key="11">
    <source>
        <dbReference type="Proteomes" id="UP000230007"/>
    </source>
</evidence>
<dbReference type="PRINTS" id="PR00725">
    <property type="entry name" value="DADACBPTASE1"/>
</dbReference>
<evidence type="ECO:0000259" key="9">
    <source>
        <dbReference type="Pfam" id="PF00768"/>
    </source>
</evidence>
<dbReference type="InterPro" id="IPR018044">
    <property type="entry name" value="Peptidase_S11"/>
</dbReference>
<comment type="caution">
    <text evidence="10">The sequence shown here is derived from an EMBL/GenBank/DDBJ whole genome shotgun (WGS) entry which is preliminary data.</text>
</comment>
<dbReference type="Pfam" id="PF00768">
    <property type="entry name" value="Peptidase_S11"/>
    <property type="match status" value="1"/>
</dbReference>
<dbReference type="GO" id="GO:0006508">
    <property type="term" value="P:proteolysis"/>
    <property type="evidence" value="ECO:0007669"/>
    <property type="project" value="InterPro"/>
</dbReference>
<feature type="non-terminal residue" evidence="10">
    <location>
        <position position="188"/>
    </location>
</feature>
<sequence>ALVATEYIDLEKKIVVTKEMIVPTSKPRLKVGEAISVFQLLYPMLLESSNEAATALSRHFGEKYFINLMNEKAEALGMHKTHFADSSGKSAENVSSAEDLFVLAKYLYNNRSFILNMSAGNLSKSVYGSSMFSDLENFNVFAGEPEFVGGKIGLNNEAKSTIFSIFEIEIEGEKRPIAIVVLGSDDAG</sequence>
<evidence type="ECO:0000313" key="10">
    <source>
        <dbReference type="EMBL" id="PIP46641.1"/>
    </source>
</evidence>
<dbReference type="GO" id="GO:0071555">
    <property type="term" value="P:cell wall organization"/>
    <property type="evidence" value="ECO:0007669"/>
    <property type="project" value="UniProtKB-KW"/>
</dbReference>
<evidence type="ECO:0000256" key="8">
    <source>
        <dbReference type="RuleBase" id="RU004016"/>
    </source>
</evidence>
<evidence type="ECO:0000256" key="7">
    <source>
        <dbReference type="PIRSR" id="PIRSR618044-2"/>
    </source>
</evidence>
<dbReference type="EMBL" id="PCSK01000002">
    <property type="protein sequence ID" value="PIP46641.1"/>
    <property type="molecule type" value="Genomic_DNA"/>
</dbReference>
<dbReference type="InterPro" id="IPR001967">
    <property type="entry name" value="Peptidase_S11_N"/>
</dbReference>
<dbReference type="GO" id="GO:0009002">
    <property type="term" value="F:serine-type D-Ala-D-Ala carboxypeptidase activity"/>
    <property type="evidence" value="ECO:0007669"/>
    <property type="project" value="InterPro"/>
</dbReference>
<feature type="binding site" evidence="7">
    <location>
        <position position="151"/>
    </location>
    <ligand>
        <name>substrate</name>
    </ligand>
</feature>
<keyword evidence="5" id="KW-0573">Peptidoglycan synthesis</keyword>
<evidence type="ECO:0000256" key="1">
    <source>
        <dbReference type="ARBA" id="ARBA00007164"/>
    </source>
</evidence>
<comment type="similarity">
    <text evidence="1 8">Belongs to the peptidase S11 family.</text>
</comment>
<feature type="non-terminal residue" evidence="10">
    <location>
        <position position="1"/>
    </location>
</feature>
<protein>
    <recommendedName>
        <fullName evidence="9">Peptidase S11 D-alanyl-D-alanine carboxypeptidase A N-terminal domain-containing protein</fullName>
    </recommendedName>
</protein>
<reference evidence="10 11" key="1">
    <citation type="submission" date="2017-09" db="EMBL/GenBank/DDBJ databases">
        <title>Depth-based differentiation of microbial function through sediment-hosted aquifers and enrichment of novel symbionts in the deep terrestrial subsurface.</title>
        <authorList>
            <person name="Probst A.J."/>
            <person name="Ladd B."/>
            <person name="Jarett J.K."/>
            <person name="Geller-Mcgrath D.E."/>
            <person name="Sieber C.M."/>
            <person name="Emerson J.B."/>
            <person name="Anantharaman K."/>
            <person name="Thomas B.C."/>
            <person name="Malmstrom R."/>
            <person name="Stieglmeier M."/>
            <person name="Klingl A."/>
            <person name="Woyke T."/>
            <person name="Ryan C.M."/>
            <person name="Banfield J.F."/>
        </authorList>
    </citation>
    <scope>NUCLEOTIDE SEQUENCE [LARGE SCALE GENOMIC DNA]</scope>
    <source>
        <strain evidence="10">CG23_combo_of_CG06-09_8_20_14_all_42_19</strain>
    </source>
</reference>
<proteinExistence type="inferred from homology"/>
<dbReference type="SUPFAM" id="SSF56601">
    <property type="entry name" value="beta-lactamase/transpeptidase-like"/>
    <property type="match status" value="1"/>
</dbReference>
<evidence type="ECO:0000256" key="3">
    <source>
        <dbReference type="ARBA" id="ARBA00022801"/>
    </source>
</evidence>
<accession>A0A2H0AMK3</accession>
<dbReference type="GO" id="GO:0008360">
    <property type="term" value="P:regulation of cell shape"/>
    <property type="evidence" value="ECO:0007669"/>
    <property type="project" value="UniProtKB-KW"/>
</dbReference>
<keyword evidence="2" id="KW-0732">Signal</keyword>
<dbReference type="AlphaFoldDB" id="A0A2H0AMK3"/>
<evidence type="ECO:0000256" key="4">
    <source>
        <dbReference type="ARBA" id="ARBA00022960"/>
    </source>
</evidence>
<keyword evidence="4" id="KW-0133">Cell shape</keyword>
<evidence type="ECO:0000256" key="5">
    <source>
        <dbReference type="ARBA" id="ARBA00022984"/>
    </source>
</evidence>
<dbReference type="InterPro" id="IPR012338">
    <property type="entry name" value="Beta-lactam/transpept-like"/>
</dbReference>
<evidence type="ECO:0000256" key="2">
    <source>
        <dbReference type="ARBA" id="ARBA00022729"/>
    </source>
</evidence>